<dbReference type="AlphaFoldDB" id="A0A0F9V702"/>
<protein>
    <submittedName>
        <fullName evidence="1">Uncharacterized protein</fullName>
    </submittedName>
</protein>
<dbReference type="EMBL" id="LAZR01000429">
    <property type="protein sequence ID" value="KKN69271.1"/>
    <property type="molecule type" value="Genomic_DNA"/>
</dbReference>
<proteinExistence type="predicted"/>
<organism evidence="1">
    <name type="scientific">marine sediment metagenome</name>
    <dbReference type="NCBI Taxonomy" id="412755"/>
    <lineage>
        <taxon>unclassified sequences</taxon>
        <taxon>metagenomes</taxon>
        <taxon>ecological metagenomes</taxon>
    </lineage>
</organism>
<gene>
    <name evidence="1" type="ORF">LCGC14_0442660</name>
</gene>
<evidence type="ECO:0000313" key="1">
    <source>
        <dbReference type="EMBL" id="KKN69271.1"/>
    </source>
</evidence>
<name>A0A0F9V702_9ZZZZ</name>
<comment type="caution">
    <text evidence="1">The sequence shown here is derived from an EMBL/GenBank/DDBJ whole genome shotgun (WGS) entry which is preliminary data.</text>
</comment>
<sequence length="77" mass="8710">MDTMTKTLQTETATITGMEEALLTFTSRDRNSPVCITCGTNQIKPEHFRDNKSRREFKISQTCQGCQDEADGSEVYI</sequence>
<accession>A0A0F9V702</accession>
<reference evidence="1" key="1">
    <citation type="journal article" date="2015" name="Nature">
        <title>Complex archaea that bridge the gap between prokaryotes and eukaryotes.</title>
        <authorList>
            <person name="Spang A."/>
            <person name="Saw J.H."/>
            <person name="Jorgensen S.L."/>
            <person name="Zaremba-Niedzwiedzka K."/>
            <person name="Martijn J."/>
            <person name="Lind A.E."/>
            <person name="van Eijk R."/>
            <person name="Schleper C."/>
            <person name="Guy L."/>
            <person name="Ettema T.J."/>
        </authorList>
    </citation>
    <scope>NUCLEOTIDE SEQUENCE</scope>
</reference>